<organism evidence="3 4">
    <name type="scientific">Tritrichomonas foetus</name>
    <dbReference type="NCBI Taxonomy" id="1144522"/>
    <lineage>
        <taxon>Eukaryota</taxon>
        <taxon>Metamonada</taxon>
        <taxon>Parabasalia</taxon>
        <taxon>Tritrichomonadida</taxon>
        <taxon>Tritrichomonadidae</taxon>
        <taxon>Tritrichomonas</taxon>
    </lineage>
</organism>
<protein>
    <recommendedName>
        <fullName evidence="5">Meiosis-specific nuclear structural protein 1</fullName>
    </recommendedName>
</protein>
<accession>A0A1J4K596</accession>
<dbReference type="GeneID" id="94838972"/>
<dbReference type="InterPro" id="IPR039986">
    <property type="entry name" value="CFAP210"/>
</dbReference>
<keyword evidence="4" id="KW-1185">Reference proteome</keyword>
<feature type="region of interest" description="Disordered" evidence="2">
    <location>
        <begin position="105"/>
        <end position="127"/>
    </location>
</feature>
<dbReference type="AlphaFoldDB" id="A0A1J4K596"/>
<evidence type="ECO:0000256" key="1">
    <source>
        <dbReference type="SAM" id="Coils"/>
    </source>
</evidence>
<dbReference type="PANTHER" id="PTHR28663">
    <property type="entry name" value="COILED-COIL DOMAIN-CONTAINING PROTEIN 173"/>
    <property type="match status" value="1"/>
</dbReference>
<keyword evidence="1" id="KW-0175">Coiled coil</keyword>
<sequence>MREMEEMEDAKIRQLEIETMDEEDRRREFDEKRRRDKLLARESLIEAERQRQLAAKTQQQDFLDKQLAEQHEKEMKELEQIRNKQTRLLDERRRDYLQTMSIKKEMEKEKHDRKYNKHPFPFDGNTLLEDEARTRDVKKMQNLKDLQKFQLQQAKEKREREEAEKERERLEFMYERQKDEEELAMAQDYARRLLAQADQDDD</sequence>
<dbReference type="PANTHER" id="PTHR28663:SF1">
    <property type="entry name" value="CILIA- AND FLAGELLA- ASSOCIATED PROTEIN 210"/>
    <property type="match status" value="1"/>
</dbReference>
<feature type="coiled-coil region" evidence="1">
    <location>
        <begin position="64"/>
        <end position="95"/>
    </location>
</feature>
<dbReference type="VEuPathDB" id="TrichDB:TRFO_25302"/>
<evidence type="ECO:0000313" key="3">
    <source>
        <dbReference type="EMBL" id="OHT06625.1"/>
    </source>
</evidence>
<dbReference type="EMBL" id="MLAK01000720">
    <property type="protein sequence ID" value="OHT06625.1"/>
    <property type="molecule type" value="Genomic_DNA"/>
</dbReference>
<evidence type="ECO:0000313" key="4">
    <source>
        <dbReference type="Proteomes" id="UP000179807"/>
    </source>
</evidence>
<proteinExistence type="predicted"/>
<dbReference type="Proteomes" id="UP000179807">
    <property type="component" value="Unassembled WGS sequence"/>
</dbReference>
<reference evidence="3" key="1">
    <citation type="submission" date="2016-10" db="EMBL/GenBank/DDBJ databases">
        <authorList>
            <person name="Benchimol M."/>
            <person name="Almeida L.G."/>
            <person name="Vasconcelos A.T."/>
            <person name="Perreira-Neves A."/>
            <person name="Rosa I.A."/>
            <person name="Tasca T."/>
            <person name="Bogo M.R."/>
            <person name="de Souza W."/>
        </authorList>
    </citation>
    <scope>NUCLEOTIDE SEQUENCE [LARGE SCALE GENOMIC DNA]</scope>
    <source>
        <strain evidence="3">K</strain>
    </source>
</reference>
<feature type="coiled-coil region" evidence="1">
    <location>
        <begin position="137"/>
        <end position="180"/>
    </location>
</feature>
<comment type="caution">
    <text evidence="3">The sequence shown here is derived from an EMBL/GenBank/DDBJ whole genome shotgun (WGS) entry which is preliminary data.</text>
</comment>
<name>A0A1J4K596_9EUKA</name>
<gene>
    <name evidence="3" type="ORF">TRFO_25302</name>
</gene>
<evidence type="ECO:0008006" key="5">
    <source>
        <dbReference type="Google" id="ProtNLM"/>
    </source>
</evidence>
<evidence type="ECO:0000256" key="2">
    <source>
        <dbReference type="SAM" id="MobiDB-lite"/>
    </source>
</evidence>
<dbReference type="RefSeq" id="XP_068359761.1">
    <property type="nucleotide sequence ID" value="XM_068504268.1"/>
</dbReference>